<dbReference type="PIRSF" id="PIRSF039090">
    <property type="entry name" value="Flis"/>
    <property type="match status" value="1"/>
</dbReference>
<protein>
    <submittedName>
        <fullName evidence="6">Flagellar export chaperone FliS</fullName>
    </submittedName>
</protein>
<evidence type="ECO:0000256" key="1">
    <source>
        <dbReference type="ARBA" id="ARBA00004514"/>
    </source>
</evidence>
<reference evidence="6" key="1">
    <citation type="submission" date="2022-04" db="EMBL/GenBank/DDBJ databases">
        <authorList>
            <person name="Seo M.-J."/>
        </authorList>
    </citation>
    <scope>NUCLEOTIDE SEQUENCE</scope>
    <source>
        <strain evidence="6">MBLB2552</strain>
    </source>
</reference>
<keyword evidence="4" id="KW-1005">Bacterial flagellum biogenesis</keyword>
<keyword evidence="7" id="KW-1185">Reference proteome</keyword>
<dbReference type="GO" id="GO:0005829">
    <property type="term" value="C:cytosol"/>
    <property type="evidence" value="ECO:0007669"/>
    <property type="project" value="UniProtKB-SubCell"/>
</dbReference>
<comment type="subcellular location">
    <subcellularLocation>
        <location evidence="1">Cytoplasm</location>
        <location evidence="1">Cytosol</location>
    </subcellularLocation>
</comment>
<comment type="caution">
    <text evidence="6">The sequence shown here is derived from an EMBL/GenBank/DDBJ whole genome shotgun (WGS) entry which is preliminary data.</text>
</comment>
<dbReference type="CDD" id="cd16098">
    <property type="entry name" value="FliS"/>
    <property type="match status" value="1"/>
</dbReference>
<evidence type="ECO:0000256" key="3">
    <source>
        <dbReference type="ARBA" id="ARBA00022490"/>
    </source>
</evidence>
<evidence type="ECO:0000256" key="5">
    <source>
        <dbReference type="ARBA" id="ARBA00023186"/>
    </source>
</evidence>
<evidence type="ECO:0000256" key="2">
    <source>
        <dbReference type="ARBA" id="ARBA00008787"/>
    </source>
</evidence>
<keyword evidence="6" id="KW-0969">Cilium</keyword>
<comment type="similarity">
    <text evidence="2">Belongs to the FliS family.</text>
</comment>
<dbReference type="GO" id="GO:0044780">
    <property type="term" value="P:bacterial-type flagellum assembly"/>
    <property type="evidence" value="ECO:0007669"/>
    <property type="project" value="InterPro"/>
</dbReference>
<dbReference type="Proteomes" id="UP001139534">
    <property type="component" value="Unassembled WGS sequence"/>
</dbReference>
<proteinExistence type="inferred from homology"/>
<keyword evidence="6" id="KW-0282">Flagellum</keyword>
<sequence>MLTSPYDKYRETQTQTANSSKLLLMLYEGAIRFVKLGIEGIDHRDMEKANNNLIKAQAIINELIASLNFDYAIAKDLIKVYDYLLHKLIQANLSKDKGYAEEVLGYLVDLKETWVEASRLANM</sequence>
<organism evidence="6 7">
    <name type="scientific">Paenibacillus mellifer</name>
    <dbReference type="NCBI Taxonomy" id="2937794"/>
    <lineage>
        <taxon>Bacteria</taxon>
        <taxon>Bacillati</taxon>
        <taxon>Bacillota</taxon>
        <taxon>Bacilli</taxon>
        <taxon>Bacillales</taxon>
        <taxon>Paenibacillaceae</taxon>
        <taxon>Paenibacillus</taxon>
    </lineage>
</organism>
<dbReference type="AlphaFoldDB" id="A0A9X1Y210"/>
<dbReference type="SUPFAM" id="SSF101116">
    <property type="entry name" value="Flagellar export chaperone FliS"/>
    <property type="match status" value="1"/>
</dbReference>
<dbReference type="InterPro" id="IPR003713">
    <property type="entry name" value="FliS"/>
</dbReference>
<dbReference type="Gene3D" id="1.20.120.340">
    <property type="entry name" value="Flagellar protein FliS"/>
    <property type="match status" value="1"/>
</dbReference>
<evidence type="ECO:0000256" key="4">
    <source>
        <dbReference type="ARBA" id="ARBA00022795"/>
    </source>
</evidence>
<accession>A0A9X1Y210</accession>
<dbReference type="InterPro" id="IPR036584">
    <property type="entry name" value="FliS_sf"/>
</dbReference>
<dbReference type="EMBL" id="JALPRK010000019">
    <property type="protein sequence ID" value="MCK8489046.1"/>
    <property type="molecule type" value="Genomic_DNA"/>
</dbReference>
<name>A0A9X1Y210_9BACL</name>
<keyword evidence="3" id="KW-0963">Cytoplasm</keyword>
<keyword evidence="5" id="KW-0143">Chaperone</keyword>
<dbReference type="RefSeq" id="WP_248553094.1">
    <property type="nucleotide sequence ID" value="NZ_JALPRK010000019.1"/>
</dbReference>
<dbReference type="Pfam" id="PF02561">
    <property type="entry name" value="FliS"/>
    <property type="match status" value="1"/>
</dbReference>
<dbReference type="GO" id="GO:0071973">
    <property type="term" value="P:bacterial-type flagellum-dependent cell motility"/>
    <property type="evidence" value="ECO:0007669"/>
    <property type="project" value="TreeGrafter"/>
</dbReference>
<gene>
    <name evidence="6" type="primary">fliS</name>
    <name evidence="6" type="ORF">M0651_17885</name>
</gene>
<dbReference type="PANTHER" id="PTHR34773">
    <property type="entry name" value="FLAGELLAR SECRETION CHAPERONE FLIS"/>
    <property type="match status" value="1"/>
</dbReference>
<dbReference type="NCBIfam" id="TIGR00208">
    <property type="entry name" value="fliS"/>
    <property type="match status" value="1"/>
</dbReference>
<evidence type="ECO:0000313" key="6">
    <source>
        <dbReference type="EMBL" id="MCK8489046.1"/>
    </source>
</evidence>
<dbReference type="PANTHER" id="PTHR34773:SF1">
    <property type="entry name" value="FLAGELLAR SECRETION CHAPERONE FLIS"/>
    <property type="match status" value="1"/>
</dbReference>
<evidence type="ECO:0000313" key="7">
    <source>
        <dbReference type="Proteomes" id="UP001139534"/>
    </source>
</evidence>
<keyword evidence="6" id="KW-0966">Cell projection</keyword>